<comment type="caution">
    <text evidence="1">The sequence shown here is derived from an EMBL/GenBank/DDBJ whole genome shotgun (WGS) entry which is preliminary data.</text>
</comment>
<reference evidence="1" key="2">
    <citation type="journal article" date="2020" name="Nat. Commun.">
        <title>Large-scale genome sequencing of mycorrhizal fungi provides insights into the early evolution of symbiotic traits.</title>
        <authorList>
            <person name="Miyauchi S."/>
            <person name="Kiss E."/>
            <person name="Kuo A."/>
            <person name="Drula E."/>
            <person name="Kohler A."/>
            <person name="Sanchez-Garcia M."/>
            <person name="Morin E."/>
            <person name="Andreopoulos B."/>
            <person name="Barry K.W."/>
            <person name="Bonito G."/>
            <person name="Buee M."/>
            <person name="Carver A."/>
            <person name="Chen C."/>
            <person name="Cichocki N."/>
            <person name="Clum A."/>
            <person name="Culley D."/>
            <person name="Crous P.W."/>
            <person name="Fauchery L."/>
            <person name="Girlanda M."/>
            <person name="Hayes R.D."/>
            <person name="Keri Z."/>
            <person name="LaButti K."/>
            <person name="Lipzen A."/>
            <person name="Lombard V."/>
            <person name="Magnuson J."/>
            <person name="Maillard F."/>
            <person name="Murat C."/>
            <person name="Nolan M."/>
            <person name="Ohm R.A."/>
            <person name="Pangilinan J."/>
            <person name="Pereira M.F."/>
            <person name="Perotto S."/>
            <person name="Peter M."/>
            <person name="Pfister S."/>
            <person name="Riley R."/>
            <person name="Sitrit Y."/>
            <person name="Stielow J.B."/>
            <person name="Szollosi G."/>
            <person name="Zifcakova L."/>
            <person name="Stursova M."/>
            <person name="Spatafora J.W."/>
            <person name="Tedersoo L."/>
            <person name="Vaario L.M."/>
            <person name="Yamada A."/>
            <person name="Yan M."/>
            <person name="Wang P."/>
            <person name="Xu J."/>
            <person name="Bruns T."/>
            <person name="Baldrian P."/>
            <person name="Vilgalys R."/>
            <person name="Dunand C."/>
            <person name="Henrissat B."/>
            <person name="Grigoriev I.V."/>
            <person name="Hibbett D."/>
            <person name="Nagy L.G."/>
            <person name="Martin F.M."/>
        </authorList>
    </citation>
    <scope>NUCLEOTIDE SEQUENCE</scope>
    <source>
        <strain evidence="1">P2</strain>
    </source>
</reference>
<organism evidence="1 2">
    <name type="scientific">Thelephora ganbajun</name>
    <name type="common">Ganba fungus</name>
    <dbReference type="NCBI Taxonomy" id="370292"/>
    <lineage>
        <taxon>Eukaryota</taxon>
        <taxon>Fungi</taxon>
        <taxon>Dikarya</taxon>
        <taxon>Basidiomycota</taxon>
        <taxon>Agaricomycotina</taxon>
        <taxon>Agaricomycetes</taxon>
        <taxon>Thelephorales</taxon>
        <taxon>Thelephoraceae</taxon>
        <taxon>Thelephora</taxon>
    </lineage>
</organism>
<feature type="non-terminal residue" evidence="1">
    <location>
        <position position="264"/>
    </location>
</feature>
<sequence length="264" mass="29899">SIEILPGEIDGWVLESTPTHPFLFTEGNLGVPQKVLYKAYIAAVRAYFGLRNESLQSAPSPQQCNLLDRLTRVVLLANPAHQTALNSRKKLVQNKAIDPHWELNLSTSLLSCRECAKESILWHHRRWLLRVTHGVPTTVDADSIPEAIPPDALEAEFACASTACHLYPRNYHAWVHRRFCVKALLASPQSEIPSNSGVLTKEYQRTLKWIESHISDYSAMNYAINFEKILSSGKPTEGYLPTKEHAASLLRSYPDHESLWMYLR</sequence>
<protein>
    <submittedName>
        <fullName evidence="1">Protein prenylyltransferase</fullName>
    </submittedName>
</protein>
<accession>A0ACB6ZS42</accession>
<dbReference type="EMBL" id="MU117968">
    <property type="protein sequence ID" value="KAF9652442.1"/>
    <property type="molecule type" value="Genomic_DNA"/>
</dbReference>
<gene>
    <name evidence="1" type="ORF">BDM02DRAFT_3073144</name>
</gene>
<proteinExistence type="predicted"/>
<feature type="non-terminal residue" evidence="1">
    <location>
        <position position="1"/>
    </location>
</feature>
<evidence type="ECO:0000313" key="2">
    <source>
        <dbReference type="Proteomes" id="UP000886501"/>
    </source>
</evidence>
<evidence type="ECO:0000313" key="1">
    <source>
        <dbReference type="EMBL" id="KAF9652442.1"/>
    </source>
</evidence>
<keyword evidence="2" id="KW-1185">Reference proteome</keyword>
<reference evidence="1" key="1">
    <citation type="submission" date="2019-10" db="EMBL/GenBank/DDBJ databases">
        <authorList>
            <consortium name="DOE Joint Genome Institute"/>
            <person name="Kuo A."/>
            <person name="Miyauchi S."/>
            <person name="Kiss E."/>
            <person name="Drula E."/>
            <person name="Kohler A."/>
            <person name="Sanchez-Garcia M."/>
            <person name="Andreopoulos B."/>
            <person name="Barry K.W."/>
            <person name="Bonito G."/>
            <person name="Buee M."/>
            <person name="Carver A."/>
            <person name="Chen C."/>
            <person name="Cichocki N."/>
            <person name="Clum A."/>
            <person name="Culley D."/>
            <person name="Crous P.W."/>
            <person name="Fauchery L."/>
            <person name="Girlanda M."/>
            <person name="Hayes R."/>
            <person name="Keri Z."/>
            <person name="Labutti K."/>
            <person name="Lipzen A."/>
            <person name="Lombard V."/>
            <person name="Magnuson J."/>
            <person name="Maillard F."/>
            <person name="Morin E."/>
            <person name="Murat C."/>
            <person name="Nolan M."/>
            <person name="Ohm R."/>
            <person name="Pangilinan J."/>
            <person name="Pereira M."/>
            <person name="Perotto S."/>
            <person name="Peter M."/>
            <person name="Riley R."/>
            <person name="Sitrit Y."/>
            <person name="Stielow B."/>
            <person name="Szollosi G."/>
            <person name="Zifcakova L."/>
            <person name="Stursova M."/>
            <person name="Spatafora J.W."/>
            <person name="Tedersoo L."/>
            <person name="Vaario L.-M."/>
            <person name="Yamada A."/>
            <person name="Yan M."/>
            <person name="Wang P."/>
            <person name="Xu J."/>
            <person name="Bruns T."/>
            <person name="Baldrian P."/>
            <person name="Vilgalys R."/>
            <person name="Henrissat B."/>
            <person name="Grigoriev I.V."/>
            <person name="Hibbett D."/>
            <person name="Nagy L.G."/>
            <person name="Martin F.M."/>
        </authorList>
    </citation>
    <scope>NUCLEOTIDE SEQUENCE</scope>
    <source>
        <strain evidence="1">P2</strain>
    </source>
</reference>
<dbReference type="Proteomes" id="UP000886501">
    <property type="component" value="Unassembled WGS sequence"/>
</dbReference>
<name>A0ACB6ZS42_THEGA</name>